<dbReference type="EMBL" id="JH795862">
    <property type="protein sequence ID" value="EJU02101.1"/>
    <property type="molecule type" value="Genomic_DNA"/>
</dbReference>
<reference evidence="2 3" key="1">
    <citation type="journal article" date="2012" name="Science">
        <title>The Paleozoic origin of enzymatic lignin decomposition reconstructed from 31 fungal genomes.</title>
        <authorList>
            <person name="Floudas D."/>
            <person name="Binder M."/>
            <person name="Riley R."/>
            <person name="Barry K."/>
            <person name="Blanchette R.A."/>
            <person name="Henrissat B."/>
            <person name="Martinez A.T."/>
            <person name="Otillar R."/>
            <person name="Spatafora J.W."/>
            <person name="Yadav J.S."/>
            <person name="Aerts A."/>
            <person name="Benoit I."/>
            <person name="Boyd A."/>
            <person name="Carlson A."/>
            <person name="Copeland A."/>
            <person name="Coutinho P.M."/>
            <person name="de Vries R.P."/>
            <person name="Ferreira P."/>
            <person name="Findley K."/>
            <person name="Foster B."/>
            <person name="Gaskell J."/>
            <person name="Glotzer D."/>
            <person name="Gorecki P."/>
            <person name="Heitman J."/>
            <person name="Hesse C."/>
            <person name="Hori C."/>
            <person name="Igarashi K."/>
            <person name="Jurgens J.A."/>
            <person name="Kallen N."/>
            <person name="Kersten P."/>
            <person name="Kohler A."/>
            <person name="Kuees U."/>
            <person name="Kumar T.K.A."/>
            <person name="Kuo A."/>
            <person name="LaButti K."/>
            <person name="Larrondo L.F."/>
            <person name="Lindquist E."/>
            <person name="Ling A."/>
            <person name="Lombard V."/>
            <person name="Lucas S."/>
            <person name="Lundell T."/>
            <person name="Martin R."/>
            <person name="McLaughlin D.J."/>
            <person name="Morgenstern I."/>
            <person name="Morin E."/>
            <person name="Murat C."/>
            <person name="Nagy L.G."/>
            <person name="Nolan M."/>
            <person name="Ohm R.A."/>
            <person name="Patyshakuliyeva A."/>
            <person name="Rokas A."/>
            <person name="Ruiz-Duenas F.J."/>
            <person name="Sabat G."/>
            <person name="Salamov A."/>
            <person name="Samejima M."/>
            <person name="Schmutz J."/>
            <person name="Slot J.C."/>
            <person name="St John F."/>
            <person name="Stenlid J."/>
            <person name="Sun H."/>
            <person name="Sun S."/>
            <person name="Syed K."/>
            <person name="Tsang A."/>
            <person name="Wiebenga A."/>
            <person name="Young D."/>
            <person name="Pisabarro A."/>
            <person name="Eastwood D.C."/>
            <person name="Martin F."/>
            <person name="Cullen D."/>
            <person name="Grigoriev I.V."/>
            <person name="Hibbett D.S."/>
        </authorList>
    </citation>
    <scope>NUCLEOTIDE SEQUENCE [LARGE SCALE GENOMIC DNA]</scope>
    <source>
        <strain evidence="2 3">DJM-731 SS1</strain>
    </source>
</reference>
<dbReference type="GeneID" id="63683449"/>
<evidence type="ECO:0000313" key="3">
    <source>
        <dbReference type="Proteomes" id="UP000030653"/>
    </source>
</evidence>
<proteinExistence type="predicted"/>
<protein>
    <submittedName>
        <fullName evidence="2">Uncharacterized protein</fullName>
    </submittedName>
</protein>
<dbReference type="AlphaFoldDB" id="M5FW53"/>
<keyword evidence="3" id="KW-1185">Reference proteome</keyword>
<dbReference type="RefSeq" id="XP_040628998.1">
    <property type="nucleotide sequence ID" value="XM_040768387.1"/>
</dbReference>
<evidence type="ECO:0000256" key="1">
    <source>
        <dbReference type="SAM" id="SignalP"/>
    </source>
</evidence>
<accession>M5FW53</accession>
<gene>
    <name evidence="2" type="ORF">DACRYDRAFT_107046</name>
</gene>
<evidence type="ECO:0000313" key="2">
    <source>
        <dbReference type="EMBL" id="EJU02101.1"/>
    </source>
</evidence>
<name>M5FW53_DACPD</name>
<dbReference type="Proteomes" id="UP000030653">
    <property type="component" value="Unassembled WGS sequence"/>
</dbReference>
<dbReference type="HOGENOM" id="CLU_1695408_0_0_1"/>
<keyword evidence="1" id="KW-0732">Signal</keyword>
<feature type="chain" id="PRO_5004067309" evidence="1">
    <location>
        <begin position="22"/>
        <end position="155"/>
    </location>
</feature>
<feature type="signal peptide" evidence="1">
    <location>
        <begin position="1"/>
        <end position="21"/>
    </location>
</feature>
<organism evidence="2 3">
    <name type="scientific">Dacryopinax primogenitus (strain DJM 731)</name>
    <name type="common">Brown rot fungus</name>
    <dbReference type="NCBI Taxonomy" id="1858805"/>
    <lineage>
        <taxon>Eukaryota</taxon>
        <taxon>Fungi</taxon>
        <taxon>Dikarya</taxon>
        <taxon>Basidiomycota</taxon>
        <taxon>Agaricomycotina</taxon>
        <taxon>Dacrymycetes</taxon>
        <taxon>Dacrymycetales</taxon>
        <taxon>Dacrymycetaceae</taxon>
        <taxon>Dacryopinax</taxon>
    </lineage>
</organism>
<sequence>MFVIHITTFVSLLALSWLVTAAPVFKTDNQQLATVEARSFDNLDLGYGVRHLQDRDLDLHNEDDLQKRETDEDSSWMELRSDRDDLQRQLEAEHQAAVRSARRTQERELRAARRAVAISRVIGKVQDFCRAATCRPPREGRPGIGKATNGFGMLQ</sequence>